<comment type="similarity">
    <text evidence="2 5">Belongs to the CDP-alcohol phosphatidyltransferase class-I family.</text>
</comment>
<dbReference type="Pfam" id="PF01066">
    <property type="entry name" value="CDP-OH_P_transf"/>
    <property type="match status" value="1"/>
</dbReference>
<dbReference type="EMBL" id="IACT01007168">
    <property type="protein sequence ID" value="LAC26287.1"/>
    <property type="molecule type" value="mRNA"/>
</dbReference>
<dbReference type="PANTHER" id="PTHR10414">
    <property type="entry name" value="ETHANOLAMINEPHOSPHOTRANSFERASE"/>
    <property type="match status" value="1"/>
</dbReference>
<feature type="transmembrane region" description="Helical" evidence="6">
    <location>
        <begin position="343"/>
        <end position="364"/>
    </location>
</feature>
<dbReference type="PANTHER" id="PTHR10414:SF37">
    <property type="entry name" value="BB IN A BOXCAR, ISOFORM C"/>
    <property type="match status" value="1"/>
</dbReference>
<evidence type="ECO:0000256" key="4">
    <source>
        <dbReference type="ARBA" id="ARBA00023136"/>
    </source>
</evidence>
<comment type="subcellular location">
    <subcellularLocation>
        <location evidence="1">Membrane</location>
    </subcellularLocation>
</comment>
<dbReference type="GO" id="GO:0008654">
    <property type="term" value="P:phospholipid biosynthetic process"/>
    <property type="evidence" value="ECO:0007669"/>
    <property type="project" value="InterPro"/>
</dbReference>
<dbReference type="PIRSF" id="PIRSF015665">
    <property type="entry name" value="CHOPT"/>
    <property type="match status" value="1"/>
</dbReference>
<feature type="transmembrane region" description="Helical" evidence="6">
    <location>
        <begin position="142"/>
        <end position="159"/>
    </location>
</feature>
<dbReference type="InterPro" id="IPR048254">
    <property type="entry name" value="CDP_ALCOHOL_P_TRANSF_CS"/>
</dbReference>
<feature type="transmembrane region" description="Helical" evidence="6">
    <location>
        <begin position="247"/>
        <end position="263"/>
    </location>
</feature>
<evidence type="ECO:0000256" key="1">
    <source>
        <dbReference type="ARBA" id="ARBA00004370"/>
    </source>
</evidence>
<evidence type="ECO:0000256" key="2">
    <source>
        <dbReference type="ARBA" id="ARBA00010441"/>
    </source>
</evidence>
<feature type="transmembrane region" description="Helical" evidence="6">
    <location>
        <begin position="208"/>
        <end position="227"/>
    </location>
</feature>
<dbReference type="GO" id="GO:0016780">
    <property type="term" value="F:phosphotransferase activity, for other substituted phosphate groups"/>
    <property type="evidence" value="ECO:0007669"/>
    <property type="project" value="InterPro"/>
</dbReference>
<evidence type="ECO:0000256" key="5">
    <source>
        <dbReference type="RuleBase" id="RU003750"/>
    </source>
</evidence>
<keyword evidence="6" id="KW-0812">Transmembrane</keyword>
<dbReference type="GO" id="GO:0016020">
    <property type="term" value="C:membrane"/>
    <property type="evidence" value="ECO:0007669"/>
    <property type="project" value="UniProtKB-SubCell"/>
</dbReference>
<evidence type="ECO:0000313" key="7">
    <source>
        <dbReference type="EMBL" id="LAC26287.1"/>
    </source>
</evidence>
<keyword evidence="6" id="KW-1133">Transmembrane helix</keyword>
<dbReference type="InterPro" id="IPR043130">
    <property type="entry name" value="CDP-OH_PTrfase_TM_dom"/>
</dbReference>
<dbReference type="PROSITE" id="PS00379">
    <property type="entry name" value="CDP_ALCOHOL_P_TRANSF"/>
    <property type="match status" value="1"/>
</dbReference>
<name>A0A6A7G5F1_9CRUS</name>
<keyword evidence="3 5" id="KW-0808">Transferase</keyword>
<accession>A0A6A7G5F1</accession>
<evidence type="ECO:0000256" key="6">
    <source>
        <dbReference type="SAM" id="Phobius"/>
    </source>
</evidence>
<dbReference type="InterPro" id="IPR000462">
    <property type="entry name" value="CDP-OH_P_trans"/>
</dbReference>
<dbReference type="AlphaFoldDB" id="A0A6A7G5F1"/>
<feature type="transmembrane region" description="Helical" evidence="6">
    <location>
        <begin position="49"/>
        <end position="67"/>
    </location>
</feature>
<feature type="transmembrane region" description="Helical" evidence="6">
    <location>
        <begin position="305"/>
        <end position="323"/>
    </location>
</feature>
<proteinExistence type="evidence at transcript level"/>
<reference evidence="7" key="1">
    <citation type="submission" date="2017-11" db="EMBL/GenBank/DDBJ databases">
        <title>The sensing device of the deep-sea amphipod.</title>
        <authorList>
            <person name="Kobayashi H."/>
            <person name="Nagahama T."/>
            <person name="Arai W."/>
            <person name="Sasagawa Y."/>
            <person name="Umeda M."/>
            <person name="Hayashi T."/>
            <person name="Nikaido I."/>
            <person name="Watanabe H."/>
            <person name="Oguri K."/>
            <person name="Kitazato H."/>
            <person name="Fujioka K."/>
            <person name="Kido Y."/>
            <person name="Takami H."/>
        </authorList>
    </citation>
    <scope>NUCLEOTIDE SEQUENCE</scope>
    <source>
        <tissue evidence="7">Whole body</tissue>
    </source>
</reference>
<keyword evidence="4 6" id="KW-0472">Membrane</keyword>
<sequence>MPYISEDGLKQLKQYSYKGGLYGWIDLNLGTPFWNWSLQFVPLWMAPNLITLLALFHAIFSLFLLGYYSPLMQTPAPRWVYGLSAYCVFMYQTLDAIDGKQARRTNSSSPLGQLFDHGCDAICSCIMSICIASALLYGPTMYSIALLYTVITPFWTLNWEESVTNVMRFGVIGVTEGQLIIVALLLGSSIFGPEIYSTTIIFGYELRYLLFSTSVVSVFYAVIESIISVTKFCRENNVSGEEVVRKMFQYVLFSALGALWALTPNTNFFVNNIRVIMLGIGLTFSHLASRLIISHVTRSEFQRFPLILYPLPFLVVNSHLPTLHSYFPSILAGFDAPLVDEAFAAQIFLAFVVCVLLHYSISVVNEICTCLKIRAFKIPYPPHES</sequence>
<evidence type="ECO:0000256" key="3">
    <source>
        <dbReference type="ARBA" id="ARBA00022679"/>
    </source>
</evidence>
<dbReference type="Gene3D" id="1.20.120.1760">
    <property type="match status" value="1"/>
</dbReference>
<organism evidence="7">
    <name type="scientific">Hirondellea gigas</name>
    <dbReference type="NCBI Taxonomy" id="1518452"/>
    <lineage>
        <taxon>Eukaryota</taxon>
        <taxon>Metazoa</taxon>
        <taxon>Ecdysozoa</taxon>
        <taxon>Arthropoda</taxon>
        <taxon>Crustacea</taxon>
        <taxon>Multicrustacea</taxon>
        <taxon>Malacostraca</taxon>
        <taxon>Eumalacostraca</taxon>
        <taxon>Peracarida</taxon>
        <taxon>Amphipoda</taxon>
        <taxon>Amphilochidea</taxon>
        <taxon>Lysianassida</taxon>
        <taxon>Lysianassidira</taxon>
        <taxon>Lysianassoidea</taxon>
        <taxon>Lysianassidae</taxon>
        <taxon>Hirondellea</taxon>
    </lineage>
</organism>
<feature type="transmembrane region" description="Helical" evidence="6">
    <location>
        <begin position="179"/>
        <end position="202"/>
    </location>
</feature>
<protein>
    <submittedName>
        <fullName evidence="7">Cdp-alcohol phosphatidyltransferase</fullName>
    </submittedName>
</protein>
<dbReference type="InterPro" id="IPR014472">
    <property type="entry name" value="CHOPT"/>
</dbReference>